<evidence type="ECO:0000256" key="6">
    <source>
        <dbReference type="ARBA" id="ARBA00022642"/>
    </source>
</evidence>
<dbReference type="Pfam" id="PF17767">
    <property type="entry name" value="NAPRTase_N"/>
    <property type="match status" value="1"/>
</dbReference>
<dbReference type="GO" id="GO:0005829">
    <property type="term" value="C:cytosol"/>
    <property type="evidence" value="ECO:0007669"/>
    <property type="project" value="TreeGrafter"/>
</dbReference>
<feature type="domain" description="Nicotinate phosphoribosyltransferase N-terminal" evidence="11">
    <location>
        <begin position="8"/>
        <end position="128"/>
    </location>
</feature>
<proteinExistence type="inferred from homology"/>
<dbReference type="EC" id="6.3.4.21" evidence="3 9"/>
<dbReference type="NCBIfam" id="NF006696">
    <property type="entry name" value="PRK09243.1-3"/>
    <property type="match status" value="1"/>
</dbReference>
<dbReference type="GO" id="GO:0004516">
    <property type="term" value="F:nicotinate phosphoribosyltransferase activity"/>
    <property type="evidence" value="ECO:0007669"/>
    <property type="project" value="UniProtKB-UniRule"/>
</dbReference>
<organism evidence="12 13">
    <name type="scientific">Bipolaricaulis sibiricus</name>
    <dbReference type="NCBI Taxonomy" id="2501609"/>
    <lineage>
        <taxon>Bacteria</taxon>
        <taxon>Candidatus Bipolaricaulota</taxon>
        <taxon>Candidatus Bipolaricaulia</taxon>
        <taxon>Candidatus Bipolaricaulales</taxon>
        <taxon>Candidatus Bipolaricaulaceae</taxon>
        <taxon>Candidatus Bipolaricaulis</taxon>
    </lineage>
</organism>
<dbReference type="InterPro" id="IPR040727">
    <property type="entry name" value="NAPRTase_N"/>
</dbReference>
<protein>
    <recommendedName>
        <fullName evidence="3 9">Nicotinate phosphoribosyltransferase</fullName>
        <ecNumber evidence="3 9">6.3.4.21</ecNumber>
    </recommendedName>
</protein>
<dbReference type="SUPFAM" id="SSF51690">
    <property type="entry name" value="Nicotinate/Quinolinate PRTase C-terminal domain-like"/>
    <property type="match status" value="1"/>
</dbReference>
<dbReference type="NCBIfam" id="TIGR01513">
    <property type="entry name" value="NAPRTase_put"/>
    <property type="match status" value="1"/>
</dbReference>
<dbReference type="Gene3D" id="3.20.20.70">
    <property type="entry name" value="Aldolase class I"/>
    <property type="match status" value="1"/>
</dbReference>
<dbReference type="NCBIfam" id="NF009131">
    <property type="entry name" value="PRK12484.1"/>
    <property type="match status" value="1"/>
</dbReference>
<comment type="pathway">
    <text evidence="1 9">Cofactor biosynthesis; NAD(+) biosynthesis; nicotinate D-ribonucleotide from nicotinate: step 1/1.</text>
</comment>
<dbReference type="PIRSF" id="PIRSF000484">
    <property type="entry name" value="NAPRT"/>
    <property type="match status" value="1"/>
</dbReference>
<dbReference type="UniPathway" id="UPA00253">
    <property type="reaction ID" value="UER00457"/>
</dbReference>
<comment type="PTM">
    <text evidence="9">Transiently phosphorylated on a His residue during the reaction cycle. Phosphorylation strongly increases the affinity for substrates and increases the rate of nicotinate D-ribonucleotide production. Dephosphorylation regenerates the low-affinity form of the enzyme, leading to product release.</text>
</comment>
<dbReference type="CDD" id="cd01570">
    <property type="entry name" value="NAPRTase_A"/>
    <property type="match status" value="1"/>
</dbReference>
<keyword evidence="6 9" id="KW-0662">Pyridine nucleotide biosynthesis</keyword>
<evidence type="ECO:0000256" key="1">
    <source>
        <dbReference type="ARBA" id="ARBA00004952"/>
    </source>
</evidence>
<reference evidence="13" key="1">
    <citation type="submission" date="2018-12" db="EMBL/GenBank/DDBJ databases">
        <title>Complete genome sequence of an uncultured bacterium of the candidate phylum Bipolaricaulota.</title>
        <authorList>
            <person name="Kadnikov V.V."/>
            <person name="Mardanov A.V."/>
            <person name="Beletsky A.V."/>
            <person name="Frank Y.A."/>
            <person name="Karnachuk O.V."/>
            <person name="Ravin N.V."/>
        </authorList>
    </citation>
    <scope>NUCLEOTIDE SEQUENCE [LARGE SCALE GENOMIC DNA]</scope>
</reference>
<keyword evidence="7 9" id="KW-0808">Transferase</keyword>
<dbReference type="KEGG" id="bih:BIP78_1453"/>
<dbReference type="InterPro" id="IPR041525">
    <property type="entry name" value="N/Namide_PRibTrfase"/>
</dbReference>
<dbReference type="PANTHER" id="PTHR11098:SF1">
    <property type="entry name" value="NICOTINATE PHOSPHORIBOSYLTRANSFERASE"/>
    <property type="match status" value="1"/>
</dbReference>
<dbReference type="SUPFAM" id="SSF54675">
    <property type="entry name" value="Nicotinate/Quinolinate PRTase N-terminal domain-like"/>
    <property type="match status" value="1"/>
</dbReference>
<evidence type="ECO:0000313" key="12">
    <source>
        <dbReference type="EMBL" id="QAA77219.1"/>
    </source>
</evidence>
<dbReference type="GO" id="GO:0047280">
    <property type="term" value="F:nicotinamide phosphoribosyltransferase activity"/>
    <property type="evidence" value="ECO:0007669"/>
    <property type="project" value="UniProtKB-ARBA"/>
</dbReference>
<evidence type="ECO:0000256" key="9">
    <source>
        <dbReference type="RuleBase" id="RU365100"/>
    </source>
</evidence>
<comment type="similarity">
    <text evidence="2 9">Belongs to the NAPRTase family.</text>
</comment>
<evidence type="ECO:0000313" key="13">
    <source>
        <dbReference type="Proteomes" id="UP000287233"/>
    </source>
</evidence>
<sequence length="434" mass="46994">MGQGAFVDLYELTMAQSYLRHGLTGEASFAYFVRAPVPHRRFLLFAGLDPLLGVLEGFGFGEDDLAYLEGLRLFDGAFLAHLERLRFTGEVRAVEEGEVVFPGEPLVVVTAPRIEAQLVETVLLNLLNYATLVATKAARIVLAAGEEAVLVDFSPRRDHGVEAALHAARASYLAGFHATSNVEAGKRYGIPVAGTMAHSYVMSFPDELSAFRAFAHDHPQPILLVDTYDPLQGTRHAVQVARELRQVGRELFGVRLDSGDLAALSREMRAILDGAGFPAVRIFVSGDLDEERIREFRARGGVAWGYGVGTRLGVSWDLPALGGVYKLVEDDTGPRRKTSPGKVSLPGRCQVWRNGFRDVVGLIGEQGEGRPLLSVVMEGGRRVAAPPNLAHRRSVVREALFSLPPALADLSPVAAPRYPVELSPRLGSLAAGGR</sequence>
<dbReference type="FunFam" id="3.20.20.70:FF:000076">
    <property type="entry name" value="Nicotinate phosphoribosyltransferase"/>
    <property type="match status" value="1"/>
</dbReference>
<evidence type="ECO:0000256" key="8">
    <source>
        <dbReference type="ARBA" id="ARBA00048668"/>
    </source>
</evidence>
<comment type="function">
    <text evidence="9">Catalyzes the first step in the biosynthesis of NAD from nicotinic acid, the ATP-dependent synthesis of beta-nicotinate D-ribonucleotide from nicotinate and 5-phospho-D-ribose 1-phosphate.</text>
</comment>
<dbReference type="EMBL" id="CP034928">
    <property type="protein sequence ID" value="QAA77219.1"/>
    <property type="molecule type" value="Genomic_DNA"/>
</dbReference>
<keyword evidence="12" id="KW-0328">Glycosyltransferase</keyword>
<name>A0A410FVV7_BIPS1</name>
<comment type="catalytic activity">
    <reaction evidence="8 9">
        <text>5-phospho-alpha-D-ribose 1-diphosphate + nicotinate + ATP + H2O = nicotinate beta-D-ribonucleotide + ADP + phosphate + diphosphate</text>
        <dbReference type="Rhea" id="RHEA:36163"/>
        <dbReference type="ChEBI" id="CHEBI:15377"/>
        <dbReference type="ChEBI" id="CHEBI:30616"/>
        <dbReference type="ChEBI" id="CHEBI:32544"/>
        <dbReference type="ChEBI" id="CHEBI:33019"/>
        <dbReference type="ChEBI" id="CHEBI:43474"/>
        <dbReference type="ChEBI" id="CHEBI:57502"/>
        <dbReference type="ChEBI" id="CHEBI:58017"/>
        <dbReference type="ChEBI" id="CHEBI:456216"/>
        <dbReference type="EC" id="6.3.4.21"/>
    </reaction>
</comment>
<keyword evidence="5 9" id="KW-0436">Ligase</keyword>
<gene>
    <name evidence="12" type="ORF">BIP78_1453</name>
</gene>
<dbReference type="InterPro" id="IPR007229">
    <property type="entry name" value="Nic_PRibTrfase-Fam"/>
</dbReference>
<evidence type="ECO:0000256" key="7">
    <source>
        <dbReference type="ARBA" id="ARBA00022679"/>
    </source>
</evidence>
<dbReference type="Gene3D" id="3.20.140.10">
    <property type="entry name" value="nicotinate phosphoribosyltransferase"/>
    <property type="match status" value="2"/>
</dbReference>
<dbReference type="InterPro" id="IPR036068">
    <property type="entry name" value="Nicotinate_pribotase-like_C"/>
</dbReference>
<dbReference type="Proteomes" id="UP000287233">
    <property type="component" value="Chromosome"/>
</dbReference>
<keyword evidence="4" id="KW-0597">Phosphoprotein</keyword>
<evidence type="ECO:0000256" key="4">
    <source>
        <dbReference type="ARBA" id="ARBA00022553"/>
    </source>
</evidence>
<dbReference type="Pfam" id="PF04095">
    <property type="entry name" value="NAPRTase"/>
    <property type="match status" value="1"/>
</dbReference>
<dbReference type="InterPro" id="IPR006405">
    <property type="entry name" value="Nic_PRibTrfase_pncB"/>
</dbReference>
<feature type="domain" description="Nicotinate/nicotinamide phosphoribosyltransferase" evidence="10">
    <location>
        <begin position="150"/>
        <end position="312"/>
    </location>
</feature>
<dbReference type="InterPro" id="IPR013785">
    <property type="entry name" value="Aldolase_TIM"/>
</dbReference>
<evidence type="ECO:0000256" key="3">
    <source>
        <dbReference type="ARBA" id="ARBA00013236"/>
    </source>
</evidence>
<accession>A0A410FVV7</accession>
<evidence type="ECO:0000259" key="11">
    <source>
        <dbReference type="Pfam" id="PF17767"/>
    </source>
</evidence>
<dbReference type="AlphaFoldDB" id="A0A410FVV7"/>
<evidence type="ECO:0000256" key="2">
    <source>
        <dbReference type="ARBA" id="ARBA00010897"/>
    </source>
</evidence>
<dbReference type="PANTHER" id="PTHR11098">
    <property type="entry name" value="NICOTINATE PHOSPHORIBOSYLTRANSFERASE"/>
    <property type="match status" value="1"/>
</dbReference>
<dbReference type="GO" id="GO:0034355">
    <property type="term" value="P:NAD+ biosynthetic process via the salvage pathway"/>
    <property type="evidence" value="ECO:0007669"/>
    <property type="project" value="TreeGrafter"/>
</dbReference>
<evidence type="ECO:0000256" key="5">
    <source>
        <dbReference type="ARBA" id="ARBA00022598"/>
    </source>
</evidence>
<evidence type="ECO:0000259" key="10">
    <source>
        <dbReference type="Pfam" id="PF04095"/>
    </source>
</evidence>